<dbReference type="AlphaFoldDB" id="A0A914X2Y7"/>
<organism evidence="2 3">
    <name type="scientific">Plectus sambesii</name>
    <dbReference type="NCBI Taxonomy" id="2011161"/>
    <lineage>
        <taxon>Eukaryota</taxon>
        <taxon>Metazoa</taxon>
        <taxon>Ecdysozoa</taxon>
        <taxon>Nematoda</taxon>
        <taxon>Chromadorea</taxon>
        <taxon>Plectida</taxon>
        <taxon>Plectina</taxon>
        <taxon>Plectoidea</taxon>
        <taxon>Plectidae</taxon>
        <taxon>Plectus</taxon>
    </lineage>
</organism>
<feature type="compositionally biased region" description="Polar residues" evidence="1">
    <location>
        <begin position="54"/>
        <end position="68"/>
    </location>
</feature>
<feature type="region of interest" description="Disordered" evidence="1">
    <location>
        <begin position="1"/>
        <end position="99"/>
    </location>
</feature>
<keyword evidence="2" id="KW-1185">Reference proteome</keyword>
<evidence type="ECO:0000256" key="1">
    <source>
        <dbReference type="SAM" id="MobiDB-lite"/>
    </source>
</evidence>
<evidence type="ECO:0000313" key="3">
    <source>
        <dbReference type="WBParaSite" id="PSAMB.scaffold6263size9853.g28182.t1"/>
    </source>
</evidence>
<reference evidence="3" key="1">
    <citation type="submission" date="2022-11" db="UniProtKB">
        <authorList>
            <consortium name="WormBaseParasite"/>
        </authorList>
    </citation>
    <scope>IDENTIFICATION</scope>
</reference>
<proteinExistence type="predicted"/>
<feature type="region of interest" description="Disordered" evidence="1">
    <location>
        <begin position="128"/>
        <end position="151"/>
    </location>
</feature>
<feature type="compositionally biased region" description="Polar residues" evidence="1">
    <location>
        <begin position="1"/>
        <end position="10"/>
    </location>
</feature>
<name>A0A914X2Y7_9BILA</name>
<protein>
    <submittedName>
        <fullName evidence="3">Uncharacterized protein</fullName>
    </submittedName>
</protein>
<dbReference type="Proteomes" id="UP000887566">
    <property type="component" value="Unplaced"/>
</dbReference>
<evidence type="ECO:0000313" key="2">
    <source>
        <dbReference type="Proteomes" id="UP000887566"/>
    </source>
</evidence>
<feature type="compositionally biased region" description="Polar residues" evidence="1">
    <location>
        <begin position="24"/>
        <end position="35"/>
    </location>
</feature>
<dbReference type="WBParaSite" id="PSAMB.scaffold6263size9853.g28182.t1">
    <property type="protein sequence ID" value="PSAMB.scaffold6263size9853.g28182.t1"/>
    <property type="gene ID" value="PSAMB.scaffold6263size9853.g28182"/>
</dbReference>
<sequence length="151" mass="16571">MVHKQSTISALYTDDGSHGRRPSDSGTLSRASSGRMSRRFSEMLKKRFGRRTSKTPVTQPTLSSQLSENGDLPPSRTFSIPTATKAHFYSDRTSTSSATTDLNDVLSAVHEDDQSDDVFPSDILEVVPEVEEVDESNPPSTSRHPSGENKE</sequence>
<accession>A0A914X2Y7</accession>